<dbReference type="AlphaFoldDB" id="A0A813PY89"/>
<proteinExistence type="predicted"/>
<keyword evidence="3" id="KW-1185">Reference proteome</keyword>
<protein>
    <recommendedName>
        <fullName evidence="4">Mitochondrial ribosomal protein L32</fullName>
    </recommendedName>
</protein>
<dbReference type="EMBL" id="CAJOBC010000107">
    <property type="protein sequence ID" value="CAF3537940.1"/>
    <property type="molecule type" value="Genomic_DNA"/>
</dbReference>
<dbReference type="OrthoDB" id="2014905at2759"/>
<reference evidence="1" key="1">
    <citation type="submission" date="2021-02" db="EMBL/GenBank/DDBJ databases">
        <authorList>
            <person name="Nowell W R."/>
        </authorList>
    </citation>
    <scope>NUCLEOTIDE SEQUENCE</scope>
</reference>
<evidence type="ECO:0000313" key="1">
    <source>
        <dbReference type="EMBL" id="CAF0757468.1"/>
    </source>
</evidence>
<evidence type="ECO:0000313" key="3">
    <source>
        <dbReference type="Proteomes" id="UP000663829"/>
    </source>
</evidence>
<sequence>MLNVLLSKSIAHIRLFTEDLTRLAVYLIQQHSFPPSSTHVYDILPSNSTSLTTRTPLTLQDILPDMSILLTQKKRATIERRRIRRHSDLPMNLMVRLGTPRNDLTQCLDCGSWHEKKTICGQCYDRIRKETESMKQNLNQDEFKYNHPQQEIVYLYKGEEEQRQYHEGKRIIEIPRERPQWFSKSLIPRINTTK</sequence>
<comment type="caution">
    <text evidence="1">The sequence shown here is derived from an EMBL/GenBank/DDBJ whole genome shotgun (WGS) entry which is preliminary data.</text>
</comment>
<accession>A0A813PY89</accession>
<dbReference type="Proteomes" id="UP000681722">
    <property type="component" value="Unassembled WGS sequence"/>
</dbReference>
<organism evidence="1 3">
    <name type="scientific">Didymodactylos carnosus</name>
    <dbReference type="NCBI Taxonomy" id="1234261"/>
    <lineage>
        <taxon>Eukaryota</taxon>
        <taxon>Metazoa</taxon>
        <taxon>Spiralia</taxon>
        <taxon>Gnathifera</taxon>
        <taxon>Rotifera</taxon>
        <taxon>Eurotatoria</taxon>
        <taxon>Bdelloidea</taxon>
        <taxon>Philodinida</taxon>
        <taxon>Philodinidae</taxon>
        <taxon>Didymodactylos</taxon>
    </lineage>
</organism>
<gene>
    <name evidence="1" type="ORF">GPM918_LOCUS1193</name>
    <name evidence="2" type="ORF">SRO942_LOCUS1193</name>
</gene>
<name>A0A813PY89_9BILA</name>
<evidence type="ECO:0008006" key="4">
    <source>
        <dbReference type="Google" id="ProtNLM"/>
    </source>
</evidence>
<dbReference type="Proteomes" id="UP000663829">
    <property type="component" value="Unassembled WGS sequence"/>
</dbReference>
<dbReference type="EMBL" id="CAJNOQ010000107">
    <property type="protein sequence ID" value="CAF0757468.1"/>
    <property type="molecule type" value="Genomic_DNA"/>
</dbReference>
<evidence type="ECO:0000313" key="2">
    <source>
        <dbReference type="EMBL" id="CAF3537940.1"/>
    </source>
</evidence>